<keyword evidence="6 11" id="KW-0798">TonB box</keyword>
<dbReference type="InterPro" id="IPR012910">
    <property type="entry name" value="Plug_dom"/>
</dbReference>
<dbReference type="Pfam" id="PF13715">
    <property type="entry name" value="CarbopepD_reg_2"/>
    <property type="match status" value="1"/>
</dbReference>
<dbReference type="GO" id="GO:0044718">
    <property type="term" value="P:siderophore transmembrane transport"/>
    <property type="evidence" value="ECO:0007669"/>
    <property type="project" value="TreeGrafter"/>
</dbReference>
<evidence type="ECO:0000256" key="9">
    <source>
        <dbReference type="ARBA" id="ARBA00023237"/>
    </source>
</evidence>
<dbReference type="RefSeq" id="WP_133585129.1">
    <property type="nucleotide sequence ID" value="NZ_SNYV01000015.1"/>
</dbReference>
<keyword evidence="2 10" id="KW-0813">Transport</keyword>
<organism evidence="15 16">
    <name type="scientific">Sphingobacterium yanglingense</name>
    <dbReference type="NCBI Taxonomy" id="1437280"/>
    <lineage>
        <taxon>Bacteria</taxon>
        <taxon>Pseudomonadati</taxon>
        <taxon>Bacteroidota</taxon>
        <taxon>Sphingobacteriia</taxon>
        <taxon>Sphingobacteriales</taxon>
        <taxon>Sphingobacteriaceae</taxon>
        <taxon>Sphingobacterium</taxon>
    </lineage>
</organism>
<evidence type="ECO:0000256" key="5">
    <source>
        <dbReference type="ARBA" id="ARBA00022729"/>
    </source>
</evidence>
<comment type="caution">
    <text evidence="15">The sequence shown here is derived from an EMBL/GenBank/DDBJ whole genome shotgun (WGS) entry which is preliminary data.</text>
</comment>
<accession>A0A4R6WAE1</accession>
<dbReference type="InterPro" id="IPR008969">
    <property type="entry name" value="CarboxyPept-like_regulatory"/>
</dbReference>
<evidence type="ECO:0000256" key="12">
    <source>
        <dbReference type="SAM" id="SignalP"/>
    </source>
</evidence>
<keyword evidence="3 10" id="KW-1134">Transmembrane beta strand</keyword>
<reference evidence="15 16" key="1">
    <citation type="submission" date="2019-03" db="EMBL/GenBank/DDBJ databases">
        <title>Genomic Encyclopedia of Archaeal and Bacterial Type Strains, Phase II (KMG-II): from individual species to whole genera.</title>
        <authorList>
            <person name="Goeker M."/>
        </authorList>
    </citation>
    <scope>NUCLEOTIDE SEQUENCE [LARGE SCALE GENOMIC DNA]</scope>
    <source>
        <strain evidence="15 16">DSM 28353</strain>
    </source>
</reference>
<evidence type="ECO:0000256" key="2">
    <source>
        <dbReference type="ARBA" id="ARBA00022448"/>
    </source>
</evidence>
<dbReference type="PROSITE" id="PS52016">
    <property type="entry name" value="TONB_DEPENDENT_REC_3"/>
    <property type="match status" value="1"/>
</dbReference>
<dbReference type="PANTHER" id="PTHR30069">
    <property type="entry name" value="TONB-DEPENDENT OUTER MEMBRANE RECEPTOR"/>
    <property type="match status" value="1"/>
</dbReference>
<dbReference type="Pfam" id="PF00593">
    <property type="entry name" value="TonB_dep_Rec_b-barrel"/>
    <property type="match status" value="1"/>
</dbReference>
<comment type="subcellular location">
    <subcellularLocation>
        <location evidence="1 10">Cell outer membrane</location>
        <topology evidence="1 10">Multi-pass membrane protein</topology>
    </subcellularLocation>
</comment>
<protein>
    <submittedName>
        <fullName evidence="15">Outer membrane receptor for ferrienterochelin and colicins</fullName>
    </submittedName>
</protein>
<dbReference type="Pfam" id="PF07715">
    <property type="entry name" value="Plug"/>
    <property type="match status" value="1"/>
</dbReference>
<evidence type="ECO:0000256" key="6">
    <source>
        <dbReference type="ARBA" id="ARBA00023077"/>
    </source>
</evidence>
<evidence type="ECO:0000256" key="4">
    <source>
        <dbReference type="ARBA" id="ARBA00022692"/>
    </source>
</evidence>
<dbReference type="OrthoDB" id="9764669at2"/>
<evidence type="ECO:0000259" key="13">
    <source>
        <dbReference type="Pfam" id="PF00593"/>
    </source>
</evidence>
<dbReference type="Gene3D" id="2.40.170.20">
    <property type="entry name" value="TonB-dependent receptor, beta-barrel domain"/>
    <property type="match status" value="1"/>
</dbReference>
<dbReference type="PANTHER" id="PTHR30069:SF29">
    <property type="entry name" value="HEMOGLOBIN AND HEMOGLOBIN-HAPTOGLOBIN-BINDING PROTEIN 1-RELATED"/>
    <property type="match status" value="1"/>
</dbReference>
<evidence type="ECO:0000313" key="16">
    <source>
        <dbReference type="Proteomes" id="UP000295292"/>
    </source>
</evidence>
<keyword evidence="4 10" id="KW-0812">Transmembrane</keyword>
<dbReference type="GO" id="GO:0015344">
    <property type="term" value="F:siderophore uptake transmembrane transporter activity"/>
    <property type="evidence" value="ECO:0007669"/>
    <property type="project" value="TreeGrafter"/>
</dbReference>
<keyword evidence="5 12" id="KW-0732">Signal</keyword>
<evidence type="ECO:0000256" key="3">
    <source>
        <dbReference type="ARBA" id="ARBA00022452"/>
    </source>
</evidence>
<keyword evidence="9 10" id="KW-0998">Cell outer membrane</keyword>
<dbReference type="GO" id="GO:0009279">
    <property type="term" value="C:cell outer membrane"/>
    <property type="evidence" value="ECO:0007669"/>
    <property type="project" value="UniProtKB-SubCell"/>
</dbReference>
<feature type="signal peptide" evidence="12">
    <location>
        <begin position="1"/>
        <end position="27"/>
    </location>
</feature>
<dbReference type="SUPFAM" id="SSF49464">
    <property type="entry name" value="Carboxypeptidase regulatory domain-like"/>
    <property type="match status" value="1"/>
</dbReference>
<evidence type="ECO:0000313" key="15">
    <source>
        <dbReference type="EMBL" id="TDQ76298.1"/>
    </source>
</evidence>
<dbReference type="InterPro" id="IPR036942">
    <property type="entry name" value="Beta-barrel_TonB_sf"/>
</dbReference>
<keyword evidence="8 15" id="KW-0675">Receptor</keyword>
<evidence type="ECO:0000256" key="11">
    <source>
        <dbReference type="RuleBase" id="RU003357"/>
    </source>
</evidence>
<feature type="domain" description="TonB-dependent receptor plug" evidence="14">
    <location>
        <begin position="126"/>
        <end position="227"/>
    </location>
</feature>
<dbReference type="AlphaFoldDB" id="A0A4R6WAE1"/>
<comment type="similarity">
    <text evidence="10 11">Belongs to the TonB-dependent receptor family.</text>
</comment>
<dbReference type="InterPro" id="IPR039426">
    <property type="entry name" value="TonB-dep_rcpt-like"/>
</dbReference>
<dbReference type="Proteomes" id="UP000295292">
    <property type="component" value="Unassembled WGS sequence"/>
</dbReference>
<dbReference type="EMBL" id="SNYV01000015">
    <property type="protein sequence ID" value="TDQ76298.1"/>
    <property type="molecule type" value="Genomic_DNA"/>
</dbReference>
<dbReference type="Gene3D" id="2.170.130.10">
    <property type="entry name" value="TonB-dependent receptor, plug domain"/>
    <property type="match status" value="1"/>
</dbReference>
<proteinExistence type="inferred from homology"/>
<evidence type="ECO:0000256" key="7">
    <source>
        <dbReference type="ARBA" id="ARBA00023136"/>
    </source>
</evidence>
<dbReference type="SUPFAM" id="SSF56935">
    <property type="entry name" value="Porins"/>
    <property type="match status" value="1"/>
</dbReference>
<keyword evidence="16" id="KW-1185">Reference proteome</keyword>
<keyword evidence="7 10" id="KW-0472">Membrane</keyword>
<dbReference type="Gene3D" id="2.60.40.1120">
    <property type="entry name" value="Carboxypeptidase-like, regulatory domain"/>
    <property type="match status" value="1"/>
</dbReference>
<sequence length="774" mass="86403">MKFINCKIAAILLVHCALFFGGRTCYAQLDRRLKGQIIDERGEPVSGATIYLIHVKRTEKTDDKGEFYFDSEAGEHSLEVSKIGYVRQQYSASFEEKQCPVFRLFREAVTLNEVVVTATRTEKNIADIPLPITVIGKEEIKQKGMVRLNEVLAEQTGMVLAENHGTGVQLQGFDAKYTLVLIDGEPVIGRSSGTLELSRITMTNVERIEIMKGPSSSLYGSEAMAGVINIITKKPSLGKQMGASVRYGTHHALDIGLEGSVAGPKTGVYTAFNRFSNSGYGYAGDAVGKTVAPFYGYTGSIKVNHQVTPKLDVQLGLKYNDEHAEDQYKTNTAVTQEMVSSRFLRRDLVVTPRVEYRFSDRHKSFLRGNQSFYKTDTRIHVVEDGSLYNHDFFDQKFSRAELQHDFKVNDRIDLTGGAGGTDEWLKANRYDDKKEFRAGFVYLQADVKFSDRFSVIAGGRFDTHSVYASQFSPKVAGKYKLWSWLTINGSVGSAYKAPDFRELYLNWTNPTQGYSVFGAEDAAYKLSKLIEAGEIAEVLSDPSNIKALDAERSWNYQGSLQVKPLANLSIGSTFFYNEVSNLIETFALATQKNGKSVYTYSNQDHVIIKGIESTISYTWRDLRVQLGGQYLRTANTTVQNAIAAGKGYYTRDVETGASRLVKPHEYGGLFNRSRYSSNMSLTYSCPKPGLVFTLRWAYRSRFGVRDIDGNGILNLDEEYASGYSIVNASIVKSLYKDLLRCTLSAENLSDIKRTGIATMPGRLLFAGISYRIIN</sequence>
<evidence type="ECO:0000256" key="10">
    <source>
        <dbReference type="PROSITE-ProRule" id="PRU01360"/>
    </source>
</evidence>
<feature type="domain" description="TonB-dependent receptor-like beta-barrel" evidence="13">
    <location>
        <begin position="266"/>
        <end position="748"/>
    </location>
</feature>
<evidence type="ECO:0000256" key="1">
    <source>
        <dbReference type="ARBA" id="ARBA00004571"/>
    </source>
</evidence>
<feature type="chain" id="PRO_5020546113" evidence="12">
    <location>
        <begin position="28"/>
        <end position="774"/>
    </location>
</feature>
<gene>
    <name evidence="15" type="ORF">CLV99_2885</name>
</gene>
<evidence type="ECO:0000256" key="8">
    <source>
        <dbReference type="ARBA" id="ARBA00023170"/>
    </source>
</evidence>
<name>A0A4R6WAE1_9SPHI</name>
<dbReference type="InterPro" id="IPR000531">
    <property type="entry name" value="Beta-barrel_TonB"/>
</dbReference>
<evidence type="ECO:0000259" key="14">
    <source>
        <dbReference type="Pfam" id="PF07715"/>
    </source>
</evidence>
<dbReference type="InterPro" id="IPR037066">
    <property type="entry name" value="Plug_dom_sf"/>
</dbReference>